<dbReference type="AlphaFoldDB" id="A0A0L8BWA4"/>
<dbReference type="PATRIC" id="fig|106592.7.peg.6681"/>
<evidence type="ECO:0000313" key="1">
    <source>
        <dbReference type="EMBL" id="KOF18868.1"/>
    </source>
</evidence>
<evidence type="ECO:0000313" key="2">
    <source>
        <dbReference type="Proteomes" id="UP000037425"/>
    </source>
</evidence>
<comment type="caution">
    <text evidence="1">The sequence shown here is derived from an EMBL/GenBank/DDBJ whole genome shotgun (WGS) entry which is preliminary data.</text>
</comment>
<dbReference type="OrthoDB" id="8282470at2"/>
<name>A0A0L8BWA4_ENSAD</name>
<reference evidence="2" key="1">
    <citation type="submission" date="2015-07" db="EMBL/GenBank/DDBJ databases">
        <title>Whole genome sequence of an Ensifer adhaerens strain isolated from a cave pool in the Wind Cave National Park.</title>
        <authorList>
            <person name="Eng W.W.H."/>
            <person name="Gan H.M."/>
            <person name="Barton H.A."/>
            <person name="Savka M.A."/>
        </authorList>
    </citation>
    <scope>NUCLEOTIDE SEQUENCE [LARGE SCALE GENOMIC DNA]</scope>
    <source>
        <strain evidence="2">SD006</strain>
    </source>
</reference>
<sequence>MSKKPKRDNAHYEQRLKAEFPDIYGDVLAGRISSLRKALVIAGLKPQRTRLEKLKNSWAKATPGERDGFLTWLAISGVLPVASASPVAAAPILPPLPAGAPIASGRYLLPSAVTRIKAIMAKHRLKPDDVMREMGFLSDGQPLARALAKNTSLRLAVIAGLEAWLRTHEN</sequence>
<dbReference type="Proteomes" id="UP000037425">
    <property type="component" value="Unassembled WGS sequence"/>
</dbReference>
<accession>A0A0L8BWA4</accession>
<organism evidence="1 2">
    <name type="scientific">Ensifer adhaerens</name>
    <name type="common">Sinorhizobium morelense</name>
    <dbReference type="NCBI Taxonomy" id="106592"/>
    <lineage>
        <taxon>Bacteria</taxon>
        <taxon>Pseudomonadati</taxon>
        <taxon>Pseudomonadota</taxon>
        <taxon>Alphaproteobacteria</taxon>
        <taxon>Hyphomicrobiales</taxon>
        <taxon>Rhizobiaceae</taxon>
        <taxon>Sinorhizobium/Ensifer group</taxon>
        <taxon>Ensifer</taxon>
    </lineage>
</organism>
<proteinExistence type="predicted"/>
<dbReference type="RefSeq" id="WP_053249208.1">
    <property type="nucleotide sequence ID" value="NZ_LGAP01000006.1"/>
</dbReference>
<dbReference type="EMBL" id="LGAP01000006">
    <property type="protein sequence ID" value="KOF18868.1"/>
    <property type="molecule type" value="Genomic_DNA"/>
</dbReference>
<gene>
    <name evidence="1" type="ORF">AC244_12810</name>
</gene>
<protein>
    <submittedName>
        <fullName evidence="1">Uncharacterized protein</fullName>
    </submittedName>
</protein>